<proteinExistence type="predicted"/>
<organism evidence="2 3">
    <name type="scientific">Desulfosporosinus nitroreducens</name>
    <dbReference type="NCBI Taxonomy" id="2018668"/>
    <lineage>
        <taxon>Bacteria</taxon>
        <taxon>Bacillati</taxon>
        <taxon>Bacillota</taxon>
        <taxon>Clostridia</taxon>
        <taxon>Eubacteriales</taxon>
        <taxon>Desulfitobacteriaceae</taxon>
        <taxon>Desulfosporosinus</taxon>
    </lineage>
</organism>
<name>A0ABT8QRA3_9FIRM</name>
<gene>
    <name evidence="2" type="ORF">M8H41_13610</name>
</gene>
<evidence type="ECO:0000313" key="3">
    <source>
        <dbReference type="Proteomes" id="UP001176021"/>
    </source>
</evidence>
<feature type="domain" description="YcdB/YcdC repeated" evidence="1">
    <location>
        <begin position="7"/>
        <end position="147"/>
    </location>
</feature>
<feature type="domain" description="YcdB/YcdC repeated" evidence="1">
    <location>
        <begin position="306"/>
        <end position="419"/>
    </location>
</feature>
<dbReference type="InterPro" id="IPR032599">
    <property type="entry name" value="YcdB/YcdC_rep_domain"/>
</dbReference>
<sequence length="508" mass="59173">MSFDYGELRTTAKAIVQIPEHYRLAMEDNTRDEQERSFIWEDPGKDDCQIEIILDIETGQLINLNIDMEAKDLVDQDCSAEEVRAITDAFLANHTPDYDAFTWVNSEEKGNLQFITYREEVGGLPLPDTGCRMTLDSGLNVIRYQLEKSRRKAAPKPEWPGIIVDVETVRQQVLKDMRMELTIVALYPSMYEMEGTEPEYRLVYEPIPGHRLIDAITGVDLFGIKHYVMPSSLPITHMESDISDEPTIKDSATLEIELGIDPELYVLEKSKDDGERIKRLYKFRAEVAEDPESEALSVDAYMKRKWGDSLRNLEASFMIQVEKSTGRLVGFHRSQRKKEAAPSLTREQCWEKAEQFLQQVFPDYTSYLQIEVDQEDMDRQPREREFFYLPVYIGNIPVNHERVMVSVSTSTGKICVYMGVSYEMLRELEERNFLYPTLTAEKAFGLYSEYVRFRLRWFKDLEDEDLPVYRLLYEPITTRRNEFSLDAGCNPGLRYIDACNGELIWERR</sequence>
<dbReference type="RefSeq" id="WP_252470660.1">
    <property type="nucleotide sequence ID" value="NZ_JAMHFY010000017.1"/>
</dbReference>
<protein>
    <submittedName>
        <fullName evidence="2">DUF4901 domain-containing protein</fullName>
    </submittedName>
</protein>
<dbReference type="Proteomes" id="UP001176021">
    <property type="component" value="Unassembled WGS sequence"/>
</dbReference>
<accession>A0ABT8QRA3</accession>
<comment type="caution">
    <text evidence="2">The sequence shown here is derived from an EMBL/GenBank/DDBJ whole genome shotgun (WGS) entry which is preliminary data.</text>
</comment>
<dbReference type="Pfam" id="PF16244">
    <property type="entry name" value="DUF4901"/>
    <property type="match status" value="2"/>
</dbReference>
<keyword evidence="3" id="KW-1185">Reference proteome</keyword>
<evidence type="ECO:0000313" key="2">
    <source>
        <dbReference type="EMBL" id="MDO0823883.1"/>
    </source>
</evidence>
<dbReference type="EMBL" id="JAMJEV010000010">
    <property type="protein sequence ID" value="MDO0823883.1"/>
    <property type="molecule type" value="Genomic_DNA"/>
</dbReference>
<evidence type="ECO:0000259" key="1">
    <source>
        <dbReference type="Pfam" id="PF16244"/>
    </source>
</evidence>
<reference evidence="2" key="1">
    <citation type="submission" date="2022-05" db="EMBL/GenBank/DDBJ databases">
        <title>Expanded diversity of anoxic marine methylotrophy in a Black Sea sulfate reducing microorganism.</title>
        <authorList>
            <person name="Fischer P.Q."/>
            <person name="Stams A.J.M."/>
            <person name="Villanueva L."/>
            <person name="Sousa D.Z."/>
        </authorList>
    </citation>
    <scope>NUCLEOTIDE SEQUENCE</scope>
    <source>
        <strain evidence="2">P130</strain>
    </source>
</reference>